<evidence type="ECO:0000256" key="5">
    <source>
        <dbReference type="ARBA" id="ARBA00022692"/>
    </source>
</evidence>
<protein>
    <submittedName>
        <fullName evidence="9">Spore germination protein (Amino acid permease)</fullName>
    </submittedName>
</protein>
<keyword evidence="4" id="KW-0309">Germination</keyword>
<feature type="transmembrane region" description="Helical" evidence="8">
    <location>
        <begin position="147"/>
        <end position="171"/>
    </location>
</feature>
<dbReference type="Proteomes" id="UP001646157">
    <property type="component" value="Unassembled WGS sequence"/>
</dbReference>
<evidence type="ECO:0000313" key="9">
    <source>
        <dbReference type="EMBL" id="MBM7583630.1"/>
    </source>
</evidence>
<evidence type="ECO:0000256" key="3">
    <source>
        <dbReference type="ARBA" id="ARBA00022448"/>
    </source>
</evidence>
<evidence type="ECO:0000256" key="4">
    <source>
        <dbReference type="ARBA" id="ARBA00022544"/>
    </source>
</evidence>
<evidence type="ECO:0000256" key="1">
    <source>
        <dbReference type="ARBA" id="ARBA00004141"/>
    </source>
</evidence>
<dbReference type="NCBIfam" id="TIGR00912">
    <property type="entry name" value="2A0309"/>
    <property type="match status" value="1"/>
</dbReference>
<dbReference type="InterPro" id="IPR004761">
    <property type="entry name" value="Spore_GerAB"/>
</dbReference>
<feature type="transmembrane region" description="Helical" evidence="8">
    <location>
        <begin position="273"/>
        <end position="293"/>
    </location>
</feature>
<evidence type="ECO:0000313" key="10">
    <source>
        <dbReference type="Proteomes" id="UP001646157"/>
    </source>
</evidence>
<evidence type="ECO:0000256" key="2">
    <source>
        <dbReference type="ARBA" id="ARBA00007998"/>
    </source>
</evidence>
<sequence length="370" mass="42653">MKVLIQPKPQSLINAFLVFFVVHALQIGVGVQGFQRIIYMDAKHDAWISVILAGLATSIISWIMIKTLNLYPSTDLFGIHFDLYGKWLGGFLNFVYSLYCFGAAFVVIRNYIEVVQAWIFPEVPTWFFSITLLLLIIYGITGGFRIIVGVCFFSIILSIWMLALLAYPLQFANISYLFPVFESNLTDILKGVYNMTFTILGFEIIYIFFPFVKEKNKIQKYVQLSILWTTAIYLTLMIISLAYFSGDQLERTIWATLSLFKIVRLPFIERFEYVAVAFWMLIIIPNLMLYLWAASRGMARVFQKGEKRFVWLFSAGIFISVQFFMTRVEINMINGLFAKCAFLVVFCYPVLLFLLALFKKKVLSTKGGES</sequence>
<organism evidence="9 10">
    <name type="scientific">Rossellomorea pakistanensis</name>
    <dbReference type="NCBI Taxonomy" id="992288"/>
    <lineage>
        <taxon>Bacteria</taxon>
        <taxon>Bacillati</taxon>
        <taxon>Bacillota</taxon>
        <taxon>Bacilli</taxon>
        <taxon>Bacillales</taxon>
        <taxon>Bacillaceae</taxon>
        <taxon>Rossellomorea</taxon>
    </lineage>
</organism>
<evidence type="ECO:0000256" key="8">
    <source>
        <dbReference type="SAM" id="Phobius"/>
    </source>
</evidence>
<proteinExistence type="inferred from homology"/>
<dbReference type="EMBL" id="JAFBDZ010000001">
    <property type="protein sequence ID" value="MBM7583630.1"/>
    <property type="molecule type" value="Genomic_DNA"/>
</dbReference>
<feature type="transmembrane region" description="Helical" evidence="8">
    <location>
        <begin position="224"/>
        <end position="244"/>
    </location>
</feature>
<reference evidence="9 10" key="1">
    <citation type="submission" date="2021-01" db="EMBL/GenBank/DDBJ databases">
        <title>Genomic Encyclopedia of Type Strains, Phase IV (KMG-IV): sequencing the most valuable type-strain genomes for metagenomic binning, comparative biology and taxonomic classification.</title>
        <authorList>
            <person name="Goeker M."/>
        </authorList>
    </citation>
    <scope>NUCLEOTIDE SEQUENCE [LARGE SCALE GENOMIC DNA]</scope>
    <source>
        <strain evidence="9 10">DSM 24834</strain>
    </source>
</reference>
<accession>A0ABS2N700</accession>
<feature type="transmembrane region" description="Helical" evidence="8">
    <location>
        <begin position="86"/>
        <end position="112"/>
    </location>
</feature>
<keyword evidence="7 8" id="KW-0472">Membrane</keyword>
<keyword evidence="6 8" id="KW-1133">Transmembrane helix</keyword>
<dbReference type="RefSeq" id="WP_205167888.1">
    <property type="nucleotide sequence ID" value="NZ_JAFBDZ010000001.1"/>
</dbReference>
<dbReference type="Pfam" id="PF03845">
    <property type="entry name" value="Spore_permease"/>
    <property type="match status" value="1"/>
</dbReference>
<feature type="transmembrane region" description="Helical" evidence="8">
    <location>
        <begin position="12"/>
        <end position="34"/>
    </location>
</feature>
<keyword evidence="10" id="KW-1185">Reference proteome</keyword>
<feature type="transmembrane region" description="Helical" evidence="8">
    <location>
        <begin position="309"/>
        <end position="330"/>
    </location>
</feature>
<evidence type="ECO:0000256" key="7">
    <source>
        <dbReference type="ARBA" id="ARBA00023136"/>
    </source>
</evidence>
<keyword evidence="3" id="KW-0813">Transport</keyword>
<comment type="caution">
    <text evidence="9">The sequence shown here is derived from an EMBL/GenBank/DDBJ whole genome shotgun (WGS) entry which is preliminary data.</text>
</comment>
<comment type="subcellular location">
    <subcellularLocation>
        <location evidence="1">Membrane</location>
        <topology evidence="1">Multi-pass membrane protein</topology>
    </subcellularLocation>
</comment>
<feature type="transmembrane region" description="Helical" evidence="8">
    <location>
        <begin position="118"/>
        <end position="140"/>
    </location>
</feature>
<evidence type="ECO:0000256" key="6">
    <source>
        <dbReference type="ARBA" id="ARBA00022989"/>
    </source>
</evidence>
<dbReference type="PANTHER" id="PTHR34975">
    <property type="entry name" value="SPORE GERMINATION PROTEIN A2"/>
    <property type="match status" value="1"/>
</dbReference>
<comment type="similarity">
    <text evidence="2">Belongs to the amino acid-polyamine-organocation (APC) superfamily. Spore germination protein (SGP) (TC 2.A.3.9) family.</text>
</comment>
<keyword evidence="5 8" id="KW-0812">Transmembrane</keyword>
<feature type="transmembrane region" description="Helical" evidence="8">
    <location>
        <begin position="191"/>
        <end position="212"/>
    </location>
</feature>
<gene>
    <name evidence="9" type="ORF">JOC86_000167</name>
</gene>
<dbReference type="PANTHER" id="PTHR34975:SF2">
    <property type="entry name" value="SPORE GERMINATION PROTEIN A2"/>
    <property type="match status" value="1"/>
</dbReference>
<feature type="transmembrane region" description="Helical" evidence="8">
    <location>
        <begin position="336"/>
        <end position="358"/>
    </location>
</feature>
<feature type="transmembrane region" description="Helical" evidence="8">
    <location>
        <begin position="46"/>
        <end position="65"/>
    </location>
</feature>
<name>A0ABS2N700_9BACI</name>